<evidence type="ECO:0000256" key="7">
    <source>
        <dbReference type="ARBA" id="ARBA00022741"/>
    </source>
</evidence>
<name>A0AB74TRM5_9LACT</name>
<dbReference type="GO" id="GO:0046983">
    <property type="term" value="F:protein dimerization activity"/>
    <property type="evidence" value="ECO:0007669"/>
    <property type="project" value="InterPro"/>
</dbReference>
<dbReference type="EC" id="2.7.13.3" evidence="13"/>
<dbReference type="CDD" id="cd16917">
    <property type="entry name" value="HATPase_UhpB-NarQ-NarX-like"/>
    <property type="match status" value="1"/>
</dbReference>
<evidence type="ECO:0000256" key="6">
    <source>
        <dbReference type="ARBA" id="ARBA00022692"/>
    </source>
</evidence>
<keyword evidence="7 13" id="KW-0547">Nucleotide-binding</keyword>
<evidence type="ECO:0000256" key="2">
    <source>
        <dbReference type="ARBA" id="ARBA00004651"/>
    </source>
</evidence>
<evidence type="ECO:0000313" key="16">
    <source>
        <dbReference type="EMBL" id="XBC45795.1"/>
    </source>
</evidence>
<feature type="transmembrane region" description="Helical" evidence="14">
    <location>
        <begin position="52"/>
        <end position="74"/>
    </location>
</feature>
<evidence type="ECO:0000256" key="5">
    <source>
        <dbReference type="ARBA" id="ARBA00022679"/>
    </source>
</evidence>
<dbReference type="GO" id="GO:0005886">
    <property type="term" value="C:plasma membrane"/>
    <property type="evidence" value="ECO:0007669"/>
    <property type="project" value="UniProtKB-SubCell"/>
</dbReference>
<feature type="domain" description="Histidine kinase" evidence="15">
    <location>
        <begin position="158"/>
        <end position="351"/>
    </location>
</feature>
<keyword evidence="3 13" id="KW-1003">Cell membrane</keyword>
<evidence type="ECO:0000256" key="11">
    <source>
        <dbReference type="ARBA" id="ARBA00023012"/>
    </source>
</evidence>
<evidence type="ECO:0000259" key="15">
    <source>
        <dbReference type="PROSITE" id="PS50109"/>
    </source>
</evidence>
<keyword evidence="8 13" id="KW-0418">Kinase</keyword>
<dbReference type="EMBL" id="CP142433">
    <property type="protein sequence ID" value="XBC45795.1"/>
    <property type="molecule type" value="Genomic_DNA"/>
</dbReference>
<dbReference type="InterPro" id="IPR017202">
    <property type="entry name" value="LiaS/VraS"/>
</dbReference>
<accession>A0AB74TRM5</accession>
<dbReference type="RefSeq" id="WP_347300212.1">
    <property type="nucleotide sequence ID" value="NZ_CP142433.1"/>
</dbReference>
<keyword evidence="9 13" id="KW-0067">ATP-binding</keyword>
<evidence type="ECO:0000256" key="9">
    <source>
        <dbReference type="ARBA" id="ARBA00022840"/>
    </source>
</evidence>
<dbReference type="InterPro" id="IPR005467">
    <property type="entry name" value="His_kinase_dom"/>
</dbReference>
<dbReference type="InterPro" id="IPR050482">
    <property type="entry name" value="Sensor_HK_TwoCompSys"/>
</dbReference>
<gene>
    <name evidence="16" type="ORF">VUQ08_08125</name>
</gene>
<reference evidence="16" key="1">
    <citation type="submission" date="2023-12" db="EMBL/GenBank/DDBJ databases">
        <title>Dolosigranulum savutii sp. nov. isolated from human upper respiratory samples collected in Botswana.</title>
        <authorList>
            <person name="Kelly M.S."/>
        </authorList>
    </citation>
    <scope>NUCLEOTIDE SEQUENCE</scope>
    <source>
        <strain evidence="16">MSK433</strain>
    </source>
</reference>
<dbReference type="PANTHER" id="PTHR24421">
    <property type="entry name" value="NITRATE/NITRITE SENSOR PROTEIN NARX-RELATED"/>
    <property type="match status" value="1"/>
</dbReference>
<dbReference type="InterPro" id="IPR036890">
    <property type="entry name" value="HATPase_C_sf"/>
</dbReference>
<keyword evidence="5 13" id="KW-0808">Transferase</keyword>
<dbReference type="Pfam" id="PF07730">
    <property type="entry name" value="HisKA_3"/>
    <property type="match status" value="1"/>
</dbReference>
<dbReference type="InterPro" id="IPR003594">
    <property type="entry name" value="HATPase_dom"/>
</dbReference>
<protein>
    <recommendedName>
        <fullName evidence="13">Sensor histidine kinase</fullName>
        <ecNumber evidence="13">2.7.13.3</ecNumber>
    </recommendedName>
</protein>
<dbReference type="GO" id="GO:0000155">
    <property type="term" value="F:phosphorelay sensor kinase activity"/>
    <property type="evidence" value="ECO:0007669"/>
    <property type="project" value="UniProtKB-UniRule"/>
</dbReference>
<dbReference type="Gene3D" id="3.30.565.10">
    <property type="entry name" value="Histidine kinase-like ATPase, C-terminal domain"/>
    <property type="match status" value="1"/>
</dbReference>
<dbReference type="PIRSF" id="PIRSF037431">
    <property type="entry name" value="STHK_LiaS"/>
    <property type="match status" value="1"/>
</dbReference>
<keyword evidence="10 14" id="KW-1133">Transmembrane helix</keyword>
<keyword evidence="11 13" id="KW-0902">Two-component regulatory system</keyword>
<dbReference type="GO" id="GO:0005524">
    <property type="term" value="F:ATP binding"/>
    <property type="evidence" value="ECO:0007669"/>
    <property type="project" value="UniProtKB-UniRule"/>
</dbReference>
<comment type="subcellular location">
    <subcellularLocation>
        <location evidence="2 13">Cell membrane</location>
        <topology evidence="2 13">Multi-pass membrane protein</topology>
    </subcellularLocation>
</comment>
<dbReference type="SMART" id="SM00387">
    <property type="entry name" value="HATPase_c"/>
    <property type="match status" value="1"/>
</dbReference>
<keyword evidence="6 14" id="KW-0812">Transmembrane</keyword>
<evidence type="ECO:0000256" key="3">
    <source>
        <dbReference type="ARBA" id="ARBA00022475"/>
    </source>
</evidence>
<keyword evidence="4" id="KW-0597">Phosphoprotein</keyword>
<evidence type="ECO:0000256" key="10">
    <source>
        <dbReference type="ARBA" id="ARBA00022989"/>
    </source>
</evidence>
<feature type="transmembrane region" description="Helical" evidence="14">
    <location>
        <begin position="12"/>
        <end position="32"/>
    </location>
</feature>
<dbReference type="AlphaFoldDB" id="A0AB74TRM5"/>
<proteinExistence type="predicted"/>
<evidence type="ECO:0000256" key="13">
    <source>
        <dbReference type="PIRNR" id="PIRNR037431"/>
    </source>
</evidence>
<organism evidence="16">
    <name type="scientific">Dolosigranulum savutiense</name>
    <dbReference type="NCBI Taxonomy" id="3110288"/>
    <lineage>
        <taxon>Bacteria</taxon>
        <taxon>Bacillati</taxon>
        <taxon>Bacillota</taxon>
        <taxon>Bacilli</taxon>
        <taxon>Lactobacillales</taxon>
        <taxon>Carnobacteriaceae</taxon>
        <taxon>Dolosigranulum</taxon>
    </lineage>
</organism>
<dbReference type="PROSITE" id="PS50109">
    <property type="entry name" value="HIS_KIN"/>
    <property type="match status" value="1"/>
</dbReference>
<dbReference type="Pfam" id="PF02518">
    <property type="entry name" value="HATPase_c"/>
    <property type="match status" value="1"/>
</dbReference>
<dbReference type="Gene3D" id="1.20.5.1930">
    <property type="match status" value="1"/>
</dbReference>
<comment type="catalytic activity">
    <reaction evidence="1 13">
        <text>ATP + protein L-histidine = ADP + protein N-phospho-L-histidine.</text>
        <dbReference type="EC" id="2.7.13.3"/>
    </reaction>
</comment>
<evidence type="ECO:0000256" key="1">
    <source>
        <dbReference type="ARBA" id="ARBA00000085"/>
    </source>
</evidence>
<evidence type="ECO:0000256" key="14">
    <source>
        <dbReference type="SAM" id="Phobius"/>
    </source>
</evidence>
<dbReference type="SUPFAM" id="SSF55874">
    <property type="entry name" value="ATPase domain of HSP90 chaperone/DNA topoisomerase II/histidine kinase"/>
    <property type="match status" value="1"/>
</dbReference>
<evidence type="ECO:0000256" key="12">
    <source>
        <dbReference type="ARBA" id="ARBA00023136"/>
    </source>
</evidence>
<evidence type="ECO:0000256" key="8">
    <source>
        <dbReference type="ARBA" id="ARBA00022777"/>
    </source>
</evidence>
<sequence length="353" mass="40755">MRRQINRFLQLWFIFAVLAVSLVVFAFETFLFDVDGWEMLMYRDMSYLSLPLVVYLLGFTLVLAMLFMIGLTLIERIRMRKIEQSLRALNQGRYNDKVLEKIVDQAKPVYITKQLDSLILQLREKLTLMSRQVLSSNEEKLMLEEETKEEILEKERHRIARELHDSVSQQLFASSMMLSALNQQTENIPDAIQKQLQTIESITNESQLEMRALLLHLRPVKLNEKTLKQGIEQLLKELSTKVNMAISYEIEDVSLPVSVEDNLFRVIQELLSNVLRHSKASEVEVYLKKTGQQIQLRIIDDGVGFDMKNQKSGNYGLQNIRERINGLGGHVKLISFKQQGTSVEIIIPISIGG</sequence>
<evidence type="ECO:0000256" key="4">
    <source>
        <dbReference type="ARBA" id="ARBA00022553"/>
    </source>
</evidence>
<dbReference type="InterPro" id="IPR011712">
    <property type="entry name" value="Sig_transdc_His_kin_sub3_dim/P"/>
</dbReference>
<dbReference type="PANTHER" id="PTHR24421:SF37">
    <property type="entry name" value="SENSOR HISTIDINE KINASE NARS"/>
    <property type="match status" value="1"/>
</dbReference>
<keyword evidence="12 13" id="KW-0472">Membrane</keyword>